<dbReference type="RefSeq" id="YP_006589945.1">
    <property type="nucleotide sequence ID" value="NC_018452.1"/>
</dbReference>
<accession>I6NMK4</accession>
<gene>
    <name evidence="2" type="ORF">DC1_00015</name>
</gene>
<dbReference type="KEGG" id="vg:13455435"/>
<dbReference type="EMBL" id="JN662425">
    <property type="protein sequence ID" value="AEZ50834.1"/>
    <property type="molecule type" value="Genomic_DNA"/>
</dbReference>
<dbReference type="GeneID" id="13455435"/>
<organism evidence="2 3">
    <name type="scientific">Burkholderia phage DC1</name>
    <dbReference type="NCBI Taxonomy" id="2881398"/>
    <lineage>
        <taxon>Viruses</taxon>
        <taxon>Duplodnaviria</taxon>
        <taxon>Heunggongvirae</taxon>
        <taxon>Uroviricota</taxon>
        <taxon>Caudoviricetes</taxon>
        <taxon>Lessievirus</taxon>
        <taxon>Lessievirus DC1</taxon>
    </lineage>
</organism>
<evidence type="ECO:0000313" key="3">
    <source>
        <dbReference type="Proteomes" id="UP000007817"/>
    </source>
</evidence>
<name>I6NMK4_9CAUD</name>
<reference evidence="2 3" key="1">
    <citation type="journal article" date="2012" name="Appl. Environ. Microbiol.">
        <title>Characterization of DC1, a broad-host-range Bcep22-like podovirus.</title>
        <authorList>
            <person name="Lynch K.H."/>
            <person name="Stothard P."/>
            <person name="Dennis J.J."/>
        </authorList>
    </citation>
    <scope>NUCLEOTIDE SEQUENCE [LARGE SCALE GENOMIC DNA]</scope>
</reference>
<dbReference type="Proteomes" id="UP000007817">
    <property type="component" value="Segment"/>
</dbReference>
<evidence type="ECO:0000313" key="2">
    <source>
        <dbReference type="EMBL" id="AEZ50834.1"/>
    </source>
</evidence>
<dbReference type="OrthoDB" id="16220at10239"/>
<evidence type="ECO:0000256" key="1">
    <source>
        <dbReference type="SAM" id="MobiDB-lite"/>
    </source>
</evidence>
<keyword evidence="3" id="KW-1185">Reference proteome</keyword>
<sequence>MSEITPTFHGEMQLAGWSETHTGGCKVTFWLPDPADLDAFRALTVRKGNVAGHRFMVAMVEIGDDEQPVQQPAGPRPEPEPEKPKGGALARLAGMWCNDPDFWAWLRSQGNKCASAEDAAAIVRDICDIDSRAELDSSADAERAFQESIRSPFMLWRRREAR</sequence>
<protein>
    <submittedName>
        <fullName evidence="2">Uncharacterized protein</fullName>
    </submittedName>
</protein>
<feature type="region of interest" description="Disordered" evidence="1">
    <location>
        <begin position="62"/>
        <end position="86"/>
    </location>
</feature>
<proteinExistence type="predicted"/>